<sequence length="214" mass="24872">MSLGNTETAKLLKTVAPLIDQVSGRFYSSWGSPDCTNVLLTSLFKRVYLRKICVLFCGKIAYAFLEDQINNAPFLRYVKIDGRSWPKSTLDLLAKFCSKGRPGNRADASVFCDDLIIDSSFMQHLLDLWKTNENPNFRFRSFQSILNEEYRAVVKNYKVFEMRNGSRKTFFKHPTAKSIARVSNVDFSMDIFTCECDRFEKCLLKKRYPKFHDF</sequence>
<reference evidence="2" key="1">
    <citation type="submission" date="2016-11" db="UniProtKB">
        <authorList>
            <consortium name="WormBaseParasite"/>
        </authorList>
    </citation>
    <scope>IDENTIFICATION</scope>
</reference>
<dbReference type="AlphaFoldDB" id="A0A1I7YNC0"/>
<evidence type="ECO:0000313" key="2">
    <source>
        <dbReference type="WBParaSite" id="L893_g18156.t1"/>
    </source>
</evidence>
<dbReference type="WBParaSite" id="L893_g18156.t1">
    <property type="protein sequence ID" value="L893_g18156.t1"/>
    <property type="gene ID" value="L893_g18156"/>
</dbReference>
<dbReference type="Proteomes" id="UP000095287">
    <property type="component" value="Unplaced"/>
</dbReference>
<name>A0A1I7YNC0_9BILA</name>
<protein>
    <submittedName>
        <fullName evidence="2">Nucleotid_trans domain-containing protein</fullName>
    </submittedName>
</protein>
<evidence type="ECO:0000313" key="1">
    <source>
        <dbReference type="Proteomes" id="UP000095287"/>
    </source>
</evidence>
<proteinExistence type="predicted"/>
<keyword evidence="1" id="KW-1185">Reference proteome</keyword>
<accession>A0A1I7YNC0</accession>
<organism evidence="1 2">
    <name type="scientific">Steinernema glaseri</name>
    <dbReference type="NCBI Taxonomy" id="37863"/>
    <lineage>
        <taxon>Eukaryota</taxon>
        <taxon>Metazoa</taxon>
        <taxon>Ecdysozoa</taxon>
        <taxon>Nematoda</taxon>
        <taxon>Chromadorea</taxon>
        <taxon>Rhabditida</taxon>
        <taxon>Tylenchina</taxon>
        <taxon>Panagrolaimomorpha</taxon>
        <taxon>Strongyloidoidea</taxon>
        <taxon>Steinernematidae</taxon>
        <taxon>Steinernema</taxon>
    </lineage>
</organism>